<name>A0ABS7KKH1_9BACL</name>
<sequence>MSKSLDVNLKNRDMLYDDLMKEFIGPSVADKSITLNTDKSVIFDNADELYKPYKDQKTGEEILHQAPTRRYGAAVLYPLRSKKEENLEEYKNNSLEQEEKLFFQEAANDLETIDNRNASDEEDTELDMDSANAYHQSSMAVSFKADLPRGSEIVINVVGGRYYPLSIKLKGEKEGKTRKWWVRVPVYFLVKVQAEKLLGTQDILEHGNITDAMNIEGLDIQTDILSRPSKDTQRLVTVSLINRTEVVRHISLDSSCLFQVSFKVQVVTSDQEPSILPYPEMENLDILDEEELSIALLYRKTKTYAVGHGCAADWGEAISDKVDFVQTSFLPSYETKSMTPDIKRDDGTDIVVSMSDLAGLNPNNDGIEQLEEIVQLYEKWIRNRWESAERLDHKLFFAAERNLQECDKCVKRMKRGLKYLKNPDVLRAFQLANQAMLLQQVTGGYSRSAEVFDETIRFTSPYLSPDLTLLPKNKGNWRAFQIAFILMAMESTEESDSPEREVVELIFFPTGGGKTEAYLGLSSFSIFMRRLKNKTDSGVHVLMRYTLRLLTADQFQRASRLICSMEYIRRKNEKELGSHEFSIGIWLGGDTTPNNHTIARSQLTELRSGKSNVNPFLITTCPWCGAKMGKLPSKLVTSGTVKGKKWGTKNKKQAQSNFSVHGYRNADGKIIIHCTDNTCPFSERLPVYVVDDDIYEKCPTFIIGTIDKFAQLAWNPLPRSIFGIGKDGTRVTSPPGLIIQDELHLISGPLGSMSGVFEVLIEELCTDYRGDKSVKPKIICSTATIRRYQKQIMDIYDRTNVTLFPAPGLDADDSFFATYARDKNGDLLPGRKYVGLNAPGLGSMQTLQVRSLTSLLQTPAEMDEHERDPWWTLLIFFNSLRELGTTATLLQSDIPNHLKVIKNRENIDYKELRRLHKIKELTSRLSSDEVASAISELKTEIGSGTVTDVCLASNIIEVGVDIDRLSLLTVVGQPKTTAQYIQVTGRIGRRWYERPGLVVTLYSASKPRDRSHFEKFRSYHERLYAQVEPTSVTPFSPAVVDRMLHAVMVGYVRQFAHMDEVGSPSPLPEELLMNLREIISNRVKSIDKEELENVQKVFDRRISQWKKLKPSEWSKKKSADDYPLLYFAGSYVDSTTKRISWATPNSMRNVDSQCLGEISTLYVLQDMEDLES</sequence>
<dbReference type="GO" id="GO:0004386">
    <property type="term" value="F:helicase activity"/>
    <property type="evidence" value="ECO:0007669"/>
    <property type="project" value="UniProtKB-KW"/>
</dbReference>
<keyword evidence="2" id="KW-0547">Nucleotide-binding</keyword>
<dbReference type="InterPro" id="IPR001650">
    <property type="entry name" value="Helicase_C-like"/>
</dbReference>
<keyword evidence="2" id="KW-0378">Hydrolase</keyword>
<dbReference type="SUPFAM" id="SSF52540">
    <property type="entry name" value="P-loop containing nucleoside triphosphate hydrolases"/>
    <property type="match status" value="1"/>
</dbReference>
<dbReference type="SMART" id="SM00490">
    <property type="entry name" value="HELICc"/>
    <property type="match status" value="1"/>
</dbReference>
<keyword evidence="2" id="KW-0067">ATP-binding</keyword>
<dbReference type="CDD" id="cd18785">
    <property type="entry name" value="SF2_C"/>
    <property type="match status" value="1"/>
</dbReference>
<reference evidence="2 3" key="1">
    <citation type="submission" date="2020-08" db="EMBL/GenBank/DDBJ databases">
        <title>Fungal Genomes of the International Space Station.</title>
        <authorList>
            <person name="Seuylemezian A."/>
            <person name="Singh N.K."/>
            <person name="Wood J."/>
            <person name="Venkateswaran K."/>
        </authorList>
    </citation>
    <scope>NUCLEOTIDE SEQUENCE [LARGE SCALE GENOMIC DNA]</scope>
    <source>
        <strain evidence="2 3">S/N-304-OC-R4</strain>
    </source>
</reference>
<dbReference type="PANTHER" id="PTHR47957">
    <property type="entry name" value="ATP-DEPENDENT HELICASE HRQ1"/>
    <property type="match status" value="1"/>
</dbReference>
<dbReference type="Proteomes" id="UP000706031">
    <property type="component" value="Unassembled WGS sequence"/>
</dbReference>
<dbReference type="Pfam" id="PF00271">
    <property type="entry name" value="Helicase_C"/>
    <property type="match status" value="1"/>
</dbReference>
<dbReference type="PROSITE" id="PS51194">
    <property type="entry name" value="HELICASE_CTER"/>
    <property type="match status" value="1"/>
</dbReference>
<dbReference type="EMBL" id="JACLIC010000024">
    <property type="protein sequence ID" value="MBY0204668.1"/>
    <property type="molecule type" value="Genomic_DNA"/>
</dbReference>
<organism evidence="2 3">
    <name type="scientific">Paenibacillus cucumis</name>
    <name type="common">ex Kampfer et al. 2016</name>
    <dbReference type="NCBI Taxonomy" id="1776858"/>
    <lineage>
        <taxon>Bacteria</taxon>
        <taxon>Bacillati</taxon>
        <taxon>Bacillota</taxon>
        <taxon>Bacilli</taxon>
        <taxon>Bacillales</taxon>
        <taxon>Paenibacillaceae</taxon>
        <taxon>Paenibacillus</taxon>
    </lineage>
</organism>
<comment type="caution">
    <text evidence="2">The sequence shown here is derived from an EMBL/GenBank/DDBJ whole genome shotgun (WGS) entry which is preliminary data.</text>
</comment>
<accession>A0ABS7KKH1</accession>
<dbReference type="Gene3D" id="3.40.50.300">
    <property type="entry name" value="P-loop containing nucleotide triphosphate hydrolases"/>
    <property type="match status" value="1"/>
</dbReference>
<protein>
    <submittedName>
        <fullName evidence="2">Helicase</fullName>
    </submittedName>
</protein>
<evidence type="ECO:0000259" key="1">
    <source>
        <dbReference type="PROSITE" id="PS51194"/>
    </source>
</evidence>
<keyword evidence="2" id="KW-0347">Helicase</keyword>
<dbReference type="RefSeq" id="WP_221789227.1">
    <property type="nucleotide sequence ID" value="NZ_JACLIC010000024.1"/>
</dbReference>
<dbReference type="InterPro" id="IPR027417">
    <property type="entry name" value="P-loop_NTPase"/>
</dbReference>
<proteinExistence type="predicted"/>
<gene>
    <name evidence="2" type="ORF">H7T88_15700</name>
</gene>
<evidence type="ECO:0000313" key="2">
    <source>
        <dbReference type="EMBL" id="MBY0204668.1"/>
    </source>
</evidence>
<evidence type="ECO:0000313" key="3">
    <source>
        <dbReference type="Proteomes" id="UP000706031"/>
    </source>
</evidence>
<dbReference type="PANTHER" id="PTHR47957:SF3">
    <property type="entry name" value="ATP-DEPENDENT HELICASE HRQ1"/>
    <property type="match status" value="1"/>
</dbReference>
<keyword evidence="3" id="KW-1185">Reference proteome</keyword>
<feature type="domain" description="Helicase C-terminal" evidence="1">
    <location>
        <begin position="857"/>
        <end position="1038"/>
    </location>
</feature>